<dbReference type="PANTHER" id="PTHR19303">
    <property type="entry name" value="TRANSPOSON"/>
    <property type="match status" value="1"/>
</dbReference>
<feature type="region of interest" description="Disordered" evidence="1">
    <location>
        <begin position="458"/>
        <end position="528"/>
    </location>
</feature>
<dbReference type="OrthoDB" id="4327074at2759"/>
<feature type="domain" description="DDE-1" evidence="2">
    <location>
        <begin position="220"/>
        <end position="346"/>
    </location>
</feature>
<dbReference type="EMBL" id="JAINUF010000010">
    <property type="protein sequence ID" value="KAJ8348134.1"/>
    <property type="molecule type" value="Genomic_DNA"/>
</dbReference>
<sequence>MRNRQRKTNRGVSREVLVMAATEVEDRGRSVRRAARSFGISHVTLNRYVREHKRLQEAGSLQLPAVGYNSHRKVFNAEQERELSDYLTTASTMYFGLSPREVRKLAFQCAKTFGCVYPESWNSNEMTGQEWLTSFLKRNPKLSIHCLEPASLSRATSFNRTNVSRFFTNLATVLEKHAFEVKDIWNSDETGVTTVQAPEKGVASDGTVQAVISGEQGSLVTVAVAVNAQGDSIPPLFVFPQKKCRTDVIRGAPKGSIGTANRSGWMQEEEFLFFLHHFVRHARASSASKVLLLLENHTSHVSVACVDFCKKNGVVLLTFPPHCSHMLQPLDRSVPGPFKRKISACMDDWMKSHPGATATIYDLPGIVAQALPTPQNIVAGFRCAGIWPLNDAVFTDADFAPGFVNDRPAGSTAPTAVPDMPAVAATATTAAPAEPFAAAALPEPAITAATGSCASNLSPLPAGGFRPVGARPFPKVETRKSSAKKKKRVRAILTDSHVKGTLEEEADKNKKSGPIKTKRSRPNPPKQE</sequence>
<evidence type="ECO:0000259" key="2">
    <source>
        <dbReference type="Pfam" id="PF03184"/>
    </source>
</evidence>
<gene>
    <name evidence="4" type="ORF">SKAU_G00267230</name>
</gene>
<dbReference type="Proteomes" id="UP001152622">
    <property type="component" value="Chromosome 10"/>
</dbReference>
<dbReference type="AlphaFoldDB" id="A0A9Q1IQ92"/>
<feature type="domain" description="HTH psq-type" evidence="3">
    <location>
        <begin position="29"/>
        <end position="53"/>
    </location>
</feature>
<dbReference type="Pfam" id="PF05225">
    <property type="entry name" value="HTH_psq"/>
    <property type="match status" value="1"/>
</dbReference>
<evidence type="ECO:0008006" key="6">
    <source>
        <dbReference type="Google" id="ProtNLM"/>
    </source>
</evidence>
<comment type="caution">
    <text evidence="4">The sequence shown here is derived from an EMBL/GenBank/DDBJ whole genome shotgun (WGS) entry which is preliminary data.</text>
</comment>
<feature type="compositionally biased region" description="Basic residues" evidence="1">
    <location>
        <begin position="481"/>
        <end position="490"/>
    </location>
</feature>
<protein>
    <recommendedName>
        <fullName evidence="6">DDE-1 domain-containing protein</fullName>
    </recommendedName>
</protein>
<dbReference type="PANTHER" id="PTHR19303:SF71">
    <property type="entry name" value="ZINC FINGER PHD-TYPE DOMAIN-CONTAINING PROTEIN"/>
    <property type="match status" value="1"/>
</dbReference>
<dbReference type="InterPro" id="IPR007889">
    <property type="entry name" value="HTH_Psq"/>
</dbReference>
<evidence type="ECO:0000259" key="3">
    <source>
        <dbReference type="Pfam" id="PF05225"/>
    </source>
</evidence>
<evidence type="ECO:0000313" key="5">
    <source>
        <dbReference type="Proteomes" id="UP001152622"/>
    </source>
</evidence>
<evidence type="ECO:0000256" key="1">
    <source>
        <dbReference type="SAM" id="MobiDB-lite"/>
    </source>
</evidence>
<reference evidence="4" key="1">
    <citation type="journal article" date="2023" name="Science">
        <title>Genome structures resolve the early diversification of teleost fishes.</title>
        <authorList>
            <person name="Parey E."/>
            <person name="Louis A."/>
            <person name="Montfort J."/>
            <person name="Bouchez O."/>
            <person name="Roques C."/>
            <person name="Iampietro C."/>
            <person name="Lluch J."/>
            <person name="Castinel A."/>
            <person name="Donnadieu C."/>
            <person name="Desvignes T."/>
            <person name="Floi Bucao C."/>
            <person name="Jouanno E."/>
            <person name="Wen M."/>
            <person name="Mejri S."/>
            <person name="Dirks R."/>
            <person name="Jansen H."/>
            <person name="Henkel C."/>
            <person name="Chen W.J."/>
            <person name="Zahm M."/>
            <person name="Cabau C."/>
            <person name="Klopp C."/>
            <person name="Thompson A.W."/>
            <person name="Robinson-Rechavi M."/>
            <person name="Braasch I."/>
            <person name="Lecointre G."/>
            <person name="Bobe J."/>
            <person name="Postlethwait J.H."/>
            <person name="Berthelot C."/>
            <person name="Roest Crollius H."/>
            <person name="Guiguen Y."/>
        </authorList>
    </citation>
    <scope>NUCLEOTIDE SEQUENCE</scope>
    <source>
        <strain evidence="4">WJC10195</strain>
    </source>
</reference>
<keyword evidence="5" id="KW-1185">Reference proteome</keyword>
<accession>A0A9Q1IQ92</accession>
<dbReference type="GO" id="GO:0003677">
    <property type="term" value="F:DNA binding"/>
    <property type="evidence" value="ECO:0007669"/>
    <property type="project" value="InterPro"/>
</dbReference>
<feature type="compositionally biased region" description="Basic residues" evidence="1">
    <location>
        <begin position="511"/>
        <end position="521"/>
    </location>
</feature>
<dbReference type="InterPro" id="IPR050863">
    <property type="entry name" value="CenT-Element_Derived"/>
</dbReference>
<organism evidence="4 5">
    <name type="scientific">Synaphobranchus kaupii</name>
    <name type="common">Kaup's arrowtooth eel</name>
    <dbReference type="NCBI Taxonomy" id="118154"/>
    <lineage>
        <taxon>Eukaryota</taxon>
        <taxon>Metazoa</taxon>
        <taxon>Chordata</taxon>
        <taxon>Craniata</taxon>
        <taxon>Vertebrata</taxon>
        <taxon>Euteleostomi</taxon>
        <taxon>Actinopterygii</taxon>
        <taxon>Neopterygii</taxon>
        <taxon>Teleostei</taxon>
        <taxon>Anguilliformes</taxon>
        <taxon>Synaphobranchidae</taxon>
        <taxon>Synaphobranchus</taxon>
    </lineage>
</organism>
<dbReference type="GO" id="GO:0005634">
    <property type="term" value="C:nucleus"/>
    <property type="evidence" value="ECO:0007669"/>
    <property type="project" value="TreeGrafter"/>
</dbReference>
<dbReference type="InterPro" id="IPR004875">
    <property type="entry name" value="DDE_SF_endonuclease_dom"/>
</dbReference>
<name>A0A9Q1IQ92_SYNKA</name>
<feature type="compositionally biased region" description="Basic and acidic residues" evidence="1">
    <location>
        <begin position="496"/>
        <end position="510"/>
    </location>
</feature>
<proteinExistence type="predicted"/>
<dbReference type="Pfam" id="PF03184">
    <property type="entry name" value="DDE_1"/>
    <property type="match status" value="1"/>
</dbReference>
<evidence type="ECO:0000313" key="4">
    <source>
        <dbReference type="EMBL" id="KAJ8348134.1"/>
    </source>
</evidence>